<dbReference type="InterPro" id="IPR003594">
    <property type="entry name" value="HATPase_dom"/>
</dbReference>
<evidence type="ECO:0000256" key="2">
    <source>
        <dbReference type="ARBA" id="ARBA00004651"/>
    </source>
</evidence>
<dbReference type="InterPro" id="IPR004358">
    <property type="entry name" value="Sig_transdc_His_kin-like_C"/>
</dbReference>
<feature type="transmembrane region" description="Helical" evidence="14">
    <location>
        <begin position="427"/>
        <end position="446"/>
    </location>
</feature>
<gene>
    <name evidence="16" type="ORF">LX64_03321</name>
</gene>
<evidence type="ECO:0000256" key="13">
    <source>
        <dbReference type="ARBA" id="ARBA00023136"/>
    </source>
</evidence>
<feature type="transmembrane region" description="Helical" evidence="14">
    <location>
        <begin position="726"/>
        <end position="748"/>
    </location>
</feature>
<feature type="transmembrane region" description="Helical" evidence="14">
    <location>
        <begin position="458"/>
        <end position="476"/>
    </location>
</feature>
<dbReference type="InterPro" id="IPR036890">
    <property type="entry name" value="HATPase_C_sf"/>
</dbReference>
<dbReference type="Proteomes" id="UP000249547">
    <property type="component" value="Unassembled WGS sequence"/>
</dbReference>
<evidence type="ECO:0000259" key="15">
    <source>
        <dbReference type="PROSITE" id="PS50109"/>
    </source>
</evidence>
<dbReference type="Pfam" id="PF02518">
    <property type="entry name" value="HATPase_c"/>
    <property type="match status" value="1"/>
</dbReference>
<dbReference type="PROSITE" id="PS50109">
    <property type="entry name" value="HIS_KIN"/>
    <property type="match status" value="1"/>
</dbReference>
<feature type="transmembrane region" description="Helical" evidence="14">
    <location>
        <begin position="323"/>
        <end position="341"/>
    </location>
</feature>
<evidence type="ECO:0000256" key="8">
    <source>
        <dbReference type="ARBA" id="ARBA00022741"/>
    </source>
</evidence>
<evidence type="ECO:0000256" key="6">
    <source>
        <dbReference type="ARBA" id="ARBA00022679"/>
    </source>
</evidence>
<dbReference type="SMART" id="SM00388">
    <property type="entry name" value="HisKA"/>
    <property type="match status" value="1"/>
</dbReference>
<keyword evidence="5" id="KW-0597">Phosphoprotein</keyword>
<dbReference type="PANTHER" id="PTHR45528:SF1">
    <property type="entry name" value="SENSOR HISTIDINE KINASE CPXA"/>
    <property type="match status" value="1"/>
</dbReference>
<dbReference type="SUPFAM" id="SSF47384">
    <property type="entry name" value="Homodimeric domain of signal transducing histidine kinase"/>
    <property type="match status" value="1"/>
</dbReference>
<keyword evidence="11 14" id="KW-1133">Transmembrane helix</keyword>
<keyword evidence="17" id="KW-1185">Reference proteome</keyword>
<keyword evidence="13 14" id="KW-0472">Membrane</keyword>
<dbReference type="InterPro" id="IPR005467">
    <property type="entry name" value="His_kinase_dom"/>
</dbReference>
<evidence type="ECO:0000313" key="17">
    <source>
        <dbReference type="Proteomes" id="UP000249547"/>
    </source>
</evidence>
<keyword evidence="10" id="KW-0067">ATP-binding</keyword>
<feature type="transmembrane region" description="Helical" evidence="14">
    <location>
        <begin position="369"/>
        <end position="393"/>
    </location>
</feature>
<dbReference type="Gene3D" id="6.10.340.10">
    <property type="match status" value="1"/>
</dbReference>
<dbReference type="Gene3D" id="1.10.287.130">
    <property type="match status" value="1"/>
</dbReference>
<evidence type="ECO:0000256" key="7">
    <source>
        <dbReference type="ARBA" id="ARBA00022692"/>
    </source>
</evidence>
<dbReference type="PANTHER" id="PTHR45528">
    <property type="entry name" value="SENSOR HISTIDINE KINASE CPXA"/>
    <property type="match status" value="1"/>
</dbReference>
<evidence type="ECO:0000256" key="12">
    <source>
        <dbReference type="ARBA" id="ARBA00023012"/>
    </source>
</evidence>
<dbReference type="Pfam" id="PF00512">
    <property type="entry name" value="HisKA"/>
    <property type="match status" value="1"/>
</dbReference>
<keyword evidence="6" id="KW-0808">Transferase</keyword>
<keyword evidence="8" id="KW-0547">Nucleotide-binding</keyword>
<name>A0A327QFB8_9BACT</name>
<dbReference type="SUPFAM" id="SSF55874">
    <property type="entry name" value="ATPase domain of HSP90 chaperone/DNA topoisomerase II/histidine kinase"/>
    <property type="match status" value="1"/>
</dbReference>
<feature type="transmembrane region" description="Helical" evidence="14">
    <location>
        <begin position="7"/>
        <end position="29"/>
    </location>
</feature>
<evidence type="ECO:0000256" key="4">
    <source>
        <dbReference type="ARBA" id="ARBA00022475"/>
    </source>
</evidence>
<keyword evidence="4" id="KW-1003">Cell membrane</keyword>
<feature type="transmembrane region" description="Helical" evidence="14">
    <location>
        <begin position="769"/>
        <end position="793"/>
    </location>
</feature>
<dbReference type="InterPro" id="IPR036097">
    <property type="entry name" value="HisK_dim/P_sf"/>
</dbReference>
<dbReference type="InterPro" id="IPR003661">
    <property type="entry name" value="HisK_dim/P_dom"/>
</dbReference>
<evidence type="ECO:0000256" key="1">
    <source>
        <dbReference type="ARBA" id="ARBA00000085"/>
    </source>
</evidence>
<comment type="catalytic activity">
    <reaction evidence="1">
        <text>ATP + protein L-histidine = ADP + protein N-phospho-L-histidine.</text>
        <dbReference type="EC" id="2.7.13.3"/>
    </reaction>
</comment>
<organism evidence="16 17">
    <name type="scientific">Chitinophaga skermanii</name>
    <dbReference type="NCBI Taxonomy" id="331697"/>
    <lineage>
        <taxon>Bacteria</taxon>
        <taxon>Pseudomonadati</taxon>
        <taxon>Bacteroidota</taxon>
        <taxon>Chitinophagia</taxon>
        <taxon>Chitinophagales</taxon>
        <taxon>Chitinophagaceae</taxon>
        <taxon>Chitinophaga</taxon>
    </lineage>
</organism>
<accession>A0A327QFB8</accession>
<evidence type="ECO:0000256" key="14">
    <source>
        <dbReference type="SAM" id="Phobius"/>
    </source>
</evidence>
<dbReference type="SMART" id="SM00387">
    <property type="entry name" value="HATPase_c"/>
    <property type="match status" value="1"/>
</dbReference>
<keyword evidence="9" id="KW-0418">Kinase</keyword>
<dbReference type="Gene3D" id="3.30.565.10">
    <property type="entry name" value="Histidine kinase-like ATPase, C-terminal domain"/>
    <property type="match status" value="1"/>
</dbReference>
<feature type="transmembrane region" description="Helical" evidence="14">
    <location>
        <begin position="284"/>
        <end position="303"/>
    </location>
</feature>
<dbReference type="AlphaFoldDB" id="A0A327QFB8"/>
<dbReference type="EMBL" id="QLLL01000006">
    <property type="protein sequence ID" value="RAJ02312.1"/>
    <property type="molecule type" value="Genomic_DNA"/>
</dbReference>
<comment type="caution">
    <text evidence="16">The sequence shown here is derived from an EMBL/GenBank/DDBJ whole genome shotgun (WGS) entry which is preliminary data.</text>
</comment>
<dbReference type="GO" id="GO:0005886">
    <property type="term" value="C:plasma membrane"/>
    <property type="evidence" value="ECO:0007669"/>
    <property type="project" value="UniProtKB-SubCell"/>
</dbReference>
<sequence>MFVFRNGYLIIIALWMFTFAFGFNNYWAYYSSPQGVQKSIEKSIHASEREFERLSTDTLLMQQLLNRRYSSSELSWLYRQDLNLYTYDISSEGQWLTFWSTNSVLPEGWADRPKEGISFQHLRNGYYVELAKKIGEKDGHEQYLVGLIPVRLEYAINNNYLVNQFYNKSAIGQEYTIHTRPPGLPILSETNTQILFYLYYDAGSFIRPPSLASVLLITFGCICILIFINLFATLLAKKANPLWGFLLLLVVVIGFRVLTYVYPFPFDLTTLNLFSPTIYAKDDVFRSLGDLMLNVLLVFWLILFFRQHVRTIKPPVVKKKWQLWLIIVLAGFVMYVVGQFLSDLMQSLVIDSRISFDVTDFFSLTEYSVIGTIVLGFVAINFLFFSQIINYFLNQLTNFQLRSKYLFLAITGLLWLLLRIKNPEIGYSVALMIWVLGYVVLLDLLAQKFEGSPASVPFLFWMLVMTITTSAVLIYYNGKKELSVRMRMAENISKQKDPYLETLMADVGERLDTDEFVTSFFLNKSKRYRDELKNELKTKYFNGYLNKFNTTIYTYDEHQQPLYNDDSLTYDTFQRVIFPESELPSTVSAKGLYYYERSFADYSYIAERRIINREDSTTLGYVIYMLTPEVAQKEKLYPELLIEGDNLDQNRDPNSSYSYAVYDKGVLVNNYNDYPFAVKLYASDIPTSDYQLKSENGYSLLFYKASKDKVAVIVKKNRAFAEFITLFAYMFCLFLIIIAIYSIFDILIKARMRVGNLRQMLNFNIRRKVQGTIIFIVVFAFLVVGVTTILFYIDRYKTDNREKLSSTMHEIATDIEGIFSTQKMFDAMEGIYDPVFQPELFKAITKIADEHSVDINIYDTDGQQQLGTQPLIAQKGLQSTKMDPMAFYELSGLNRIQFIQSESIGKLQFISGYVPLRENGNVFAYINVPYFATQTELKQQISTFLVTLIIINAFIFLIAGFVAIAITNSITKSFSLVAARLRSVNLDQRNDEIEWNKNDEIGVLVKEYNKMVQQLEVSAMRLAKSEREGAWREMARQVAHEIKNPLTPMKLSIQYLQRAIANDSPDVKALSKKVANTLVEQIEHLSNIASDFSAFARISEANNEIVLLNEMLRSLTSLYASSPECEVIYMEPTQSFYVWADKTQMNRLFTNLLLNAIQAMPEEQIGEVRIQMQSSEENKFVLVSVKDNGSGIPDEVRPKIFVPNFTTKSSGTGLGLAMCKNIVEQARGEIWFETQAGVGTTFFVRLPLVEGVAE</sequence>
<evidence type="ECO:0000313" key="16">
    <source>
        <dbReference type="EMBL" id="RAJ02312.1"/>
    </source>
</evidence>
<evidence type="ECO:0000256" key="3">
    <source>
        <dbReference type="ARBA" id="ARBA00012438"/>
    </source>
</evidence>
<evidence type="ECO:0000256" key="11">
    <source>
        <dbReference type="ARBA" id="ARBA00022989"/>
    </source>
</evidence>
<keyword evidence="12" id="KW-0902">Two-component regulatory system</keyword>
<comment type="subcellular location">
    <subcellularLocation>
        <location evidence="2">Cell membrane</location>
        <topology evidence="2">Multi-pass membrane protein</topology>
    </subcellularLocation>
</comment>
<dbReference type="CDD" id="cd00082">
    <property type="entry name" value="HisKA"/>
    <property type="match status" value="1"/>
</dbReference>
<dbReference type="InterPro" id="IPR050398">
    <property type="entry name" value="HssS/ArlS-like"/>
</dbReference>
<feature type="domain" description="Histidine kinase" evidence="15">
    <location>
        <begin position="1037"/>
        <end position="1250"/>
    </location>
</feature>
<dbReference type="PRINTS" id="PR00344">
    <property type="entry name" value="BCTRLSENSOR"/>
</dbReference>
<keyword evidence="7 14" id="KW-0812">Transmembrane</keyword>
<feature type="transmembrane region" description="Helical" evidence="14">
    <location>
        <begin position="211"/>
        <end position="235"/>
    </location>
</feature>
<evidence type="ECO:0000256" key="5">
    <source>
        <dbReference type="ARBA" id="ARBA00022553"/>
    </source>
</evidence>
<evidence type="ECO:0000256" key="9">
    <source>
        <dbReference type="ARBA" id="ARBA00022777"/>
    </source>
</evidence>
<reference evidence="16 17" key="1">
    <citation type="submission" date="2018-06" db="EMBL/GenBank/DDBJ databases">
        <title>Genomic Encyclopedia of Archaeal and Bacterial Type Strains, Phase II (KMG-II): from individual species to whole genera.</title>
        <authorList>
            <person name="Goeker M."/>
        </authorList>
    </citation>
    <scope>NUCLEOTIDE SEQUENCE [LARGE SCALE GENOMIC DNA]</scope>
    <source>
        <strain evidence="16 17">DSM 23857</strain>
    </source>
</reference>
<proteinExistence type="predicted"/>
<dbReference type="GO" id="GO:0005524">
    <property type="term" value="F:ATP binding"/>
    <property type="evidence" value="ECO:0007669"/>
    <property type="project" value="UniProtKB-KW"/>
</dbReference>
<protein>
    <recommendedName>
        <fullName evidence="3">histidine kinase</fullName>
        <ecNumber evidence="3">2.7.13.3</ecNumber>
    </recommendedName>
</protein>
<feature type="transmembrane region" description="Helical" evidence="14">
    <location>
        <begin position="944"/>
        <end position="966"/>
    </location>
</feature>
<feature type="transmembrane region" description="Helical" evidence="14">
    <location>
        <begin position="242"/>
        <end position="264"/>
    </location>
</feature>
<dbReference type="EC" id="2.7.13.3" evidence="3"/>
<dbReference type="GO" id="GO:0000155">
    <property type="term" value="F:phosphorelay sensor kinase activity"/>
    <property type="evidence" value="ECO:0007669"/>
    <property type="project" value="InterPro"/>
</dbReference>
<evidence type="ECO:0000256" key="10">
    <source>
        <dbReference type="ARBA" id="ARBA00022840"/>
    </source>
</evidence>